<reference evidence="1" key="1">
    <citation type="journal article" date="2014" name="Front. Microbiol.">
        <title>High frequency of phylogenetically diverse reductive dehalogenase-homologous genes in deep subseafloor sedimentary metagenomes.</title>
        <authorList>
            <person name="Kawai M."/>
            <person name="Futagami T."/>
            <person name="Toyoda A."/>
            <person name="Takaki Y."/>
            <person name="Nishi S."/>
            <person name="Hori S."/>
            <person name="Arai W."/>
            <person name="Tsubouchi T."/>
            <person name="Morono Y."/>
            <person name="Uchiyama I."/>
            <person name="Ito T."/>
            <person name="Fujiyama A."/>
            <person name="Inagaki F."/>
            <person name="Takami H."/>
        </authorList>
    </citation>
    <scope>NUCLEOTIDE SEQUENCE</scope>
    <source>
        <strain evidence="1">Expedition CK06-06</strain>
    </source>
</reference>
<feature type="non-terminal residue" evidence="1">
    <location>
        <position position="47"/>
    </location>
</feature>
<dbReference type="AlphaFoldDB" id="X1FCZ0"/>
<name>X1FCZ0_9ZZZZ</name>
<proteinExistence type="predicted"/>
<organism evidence="1">
    <name type="scientific">marine sediment metagenome</name>
    <dbReference type="NCBI Taxonomy" id="412755"/>
    <lineage>
        <taxon>unclassified sequences</taxon>
        <taxon>metagenomes</taxon>
        <taxon>ecological metagenomes</taxon>
    </lineage>
</organism>
<protein>
    <submittedName>
        <fullName evidence="1">Uncharacterized protein</fullName>
    </submittedName>
</protein>
<evidence type="ECO:0000313" key="1">
    <source>
        <dbReference type="EMBL" id="GAH43471.1"/>
    </source>
</evidence>
<accession>X1FCZ0</accession>
<sequence length="47" mass="5500">MGERLPTFARNGIPLEKVNPQPDIQKNAETASDWEYKEEAQYLYRMA</sequence>
<dbReference type="EMBL" id="BARU01014029">
    <property type="protein sequence ID" value="GAH43471.1"/>
    <property type="molecule type" value="Genomic_DNA"/>
</dbReference>
<gene>
    <name evidence="1" type="ORF">S03H2_24993</name>
</gene>
<comment type="caution">
    <text evidence="1">The sequence shown here is derived from an EMBL/GenBank/DDBJ whole genome shotgun (WGS) entry which is preliminary data.</text>
</comment>